<evidence type="ECO:0000259" key="5">
    <source>
        <dbReference type="Pfam" id="PF00171"/>
    </source>
</evidence>
<feature type="active site" evidence="3">
    <location>
        <position position="231"/>
    </location>
</feature>
<reference evidence="6 7" key="1">
    <citation type="submission" date="2014-07" db="EMBL/GenBank/DDBJ databases">
        <title>Tepidicaulis marinum gen. nov., sp. nov., a novel marine bacterium denitrifying nitrate to nitrous oxide strictly under microaerobic conditions.</title>
        <authorList>
            <person name="Takeuchi M."/>
            <person name="Yamagishi T."/>
            <person name="Kamagata Y."/>
            <person name="Oshima K."/>
            <person name="Hattori M."/>
            <person name="Katayama T."/>
            <person name="Hanada S."/>
            <person name="Tamaki H."/>
            <person name="Marumo K."/>
            <person name="Maeda H."/>
            <person name="Nedachi M."/>
            <person name="Iwasaki W."/>
            <person name="Suwa Y."/>
            <person name="Sakata S."/>
        </authorList>
    </citation>
    <scope>NUCLEOTIDE SEQUENCE [LARGE SCALE GENOMIC DNA]</scope>
    <source>
        <strain evidence="6 7">MA2</strain>
    </source>
</reference>
<accession>A0A081BEA8</accession>
<evidence type="ECO:0000256" key="4">
    <source>
        <dbReference type="RuleBase" id="RU003345"/>
    </source>
</evidence>
<dbReference type="InterPro" id="IPR029510">
    <property type="entry name" value="Ald_DH_CS_GLU"/>
</dbReference>
<dbReference type="eggNOG" id="COG1012">
    <property type="taxonomic scope" value="Bacteria"/>
</dbReference>
<organism evidence="6 7">
    <name type="scientific">Tepidicaulis marinus</name>
    <dbReference type="NCBI Taxonomy" id="1333998"/>
    <lineage>
        <taxon>Bacteria</taxon>
        <taxon>Pseudomonadati</taxon>
        <taxon>Pseudomonadota</taxon>
        <taxon>Alphaproteobacteria</taxon>
        <taxon>Hyphomicrobiales</taxon>
        <taxon>Parvibaculaceae</taxon>
        <taxon>Tepidicaulis</taxon>
    </lineage>
</organism>
<evidence type="ECO:0000256" key="2">
    <source>
        <dbReference type="ARBA" id="ARBA00023002"/>
    </source>
</evidence>
<dbReference type="InterPro" id="IPR016162">
    <property type="entry name" value="Ald_DH_N"/>
</dbReference>
<dbReference type="FunFam" id="3.40.309.10:FF:000009">
    <property type="entry name" value="Aldehyde dehydrogenase A"/>
    <property type="match status" value="1"/>
</dbReference>
<dbReference type="Gene3D" id="3.40.309.10">
    <property type="entry name" value="Aldehyde Dehydrogenase, Chain A, domain 2"/>
    <property type="match status" value="1"/>
</dbReference>
<name>A0A081BEA8_9HYPH</name>
<sequence length="463" mass="50023">MTKKLEVISPVDGSLYAERELADERAAGALLQSAKKAQKAWSKVPLEERAHLCTRFVDAFCAMKDEIVPELAWQMGRPVAFGAGEVAGFEERARAMIGLAEEALAPYVPPAKDGFTRYIQRAPLGVVLTISAWNYPYLIAVNSIVPALMAGNSVVLKMSHQTPLCAERLALAMEKAGAPDGIFQIVHMDHVTTAKAIAHPEVNYVAFTGSVSGGAAIERAATGRFIGVGLELGGKDPAYVRADANLTHAVEGLVDGAFFNSGQSCCGIERIYVHEKVYGDFIEAFENLTRQYVLGDPLDPETTLGPMVRPGAAEFVRGQISDAVRAGARSLIDEAEFPASRPGTAYLSPHVLTDVTHKMSLMRDETFGPAVGIMKVTSDEDALQLMNDSPYGLTASIWTEDEEAAIRLGDGIDTGTVFMNRCDYLDPYLAWTGVKDSGHGCTLSPFGYEALTRPKSYHLRTKT</sequence>
<dbReference type="InterPro" id="IPR016160">
    <property type="entry name" value="Ald_DH_CS_CYS"/>
</dbReference>
<dbReference type="PROSITE" id="PS00687">
    <property type="entry name" value="ALDEHYDE_DEHYDR_GLU"/>
    <property type="match status" value="1"/>
</dbReference>
<feature type="domain" description="Aldehyde dehydrogenase" evidence="5">
    <location>
        <begin position="3"/>
        <end position="456"/>
    </location>
</feature>
<keyword evidence="7" id="KW-1185">Reference proteome</keyword>
<keyword evidence="2 4" id="KW-0560">Oxidoreductase</keyword>
<dbReference type="RefSeq" id="WP_045448898.1">
    <property type="nucleotide sequence ID" value="NZ_BBIO01000018.1"/>
</dbReference>
<dbReference type="InterPro" id="IPR015590">
    <property type="entry name" value="Aldehyde_DH_dom"/>
</dbReference>
<dbReference type="GO" id="GO:0016620">
    <property type="term" value="F:oxidoreductase activity, acting on the aldehyde or oxo group of donors, NAD or NADP as acceptor"/>
    <property type="evidence" value="ECO:0007669"/>
    <property type="project" value="InterPro"/>
</dbReference>
<protein>
    <submittedName>
        <fullName evidence="6">Aldehyde dehydrogenase</fullName>
    </submittedName>
</protein>
<comment type="caution">
    <text evidence="6">The sequence shown here is derived from an EMBL/GenBank/DDBJ whole genome shotgun (WGS) entry which is preliminary data.</text>
</comment>
<dbReference type="CDD" id="cd07102">
    <property type="entry name" value="ALDH_EDX86601"/>
    <property type="match status" value="1"/>
</dbReference>
<gene>
    <name evidence="6" type="ORF">M2A_2875</name>
</gene>
<dbReference type="STRING" id="1333998.M2A_2875"/>
<dbReference type="Pfam" id="PF00171">
    <property type="entry name" value="Aldedh"/>
    <property type="match status" value="1"/>
</dbReference>
<dbReference type="AlphaFoldDB" id="A0A081BEA8"/>
<evidence type="ECO:0000256" key="1">
    <source>
        <dbReference type="ARBA" id="ARBA00009986"/>
    </source>
</evidence>
<dbReference type="PROSITE" id="PS00070">
    <property type="entry name" value="ALDEHYDE_DEHYDR_CYS"/>
    <property type="match status" value="1"/>
</dbReference>
<dbReference type="InterPro" id="IPR016161">
    <property type="entry name" value="Ald_DH/histidinol_DH"/>
</dbReference>
<dbReference type="Proteomes" id="UP000028702">
    <property type="component" value="Unassembled WGS sequence"/>
</dbReference>
<dbReference type="PANTHER" id="PTHR11699">
    <property type="entry name" value="ALDEHYDE DEHYDROGENASE-RELATED"/>
    <property type="match status" value="1"/>
</dbReference>
<dbReference type="SUPFAM" id="SSF53720">
    <property type="entry name" value="ALDH-like"/>
    <property type="match status" value="1"/>
</dbReference>
<evidence type="ECO:0000256" key="3">
    <source>
        <dbReference type="PROSITE-ProRule" id="PRU10007"/>
    </source>
</evidence>
<evidence type="ECO:0000313" key="7">
    <source>
        <dbReference type="Proteomes" id="UP000028702"/>
    </source>
</evidence>
<proteinExistence type="inferred from homology"/>
<dbReference type="InterPro" id="IPR016163">
    <property type="entry name" value="Ald_DH_C"/>
</dbReference>
<comment type="similarity">
    <text evidence="1 4">Belongs to the aldehyde dehydrogenase family.</text>
</comment>
<dbReference type="Gene3D" id="3.40.605.10">
    <property type="entry name" value="Aldehyde Dehydrogenase, Chain A, domain 1"/>
    <property type="match status" value="1"/>
</dbReference>
<evidence type="ECO:0000313" key="6">
    <source>
        <dbReference type="EMBL" id="GAK46376.1"/>
    </source>
</evidence>
<dbReference type="EMBL" id="BBIO01000018">
    <property type="protein sequence ID" value="GAK46376.1"/>
    <property type="molecule type" value="Genomic_DNA"/>
</dbReference>